<dbReference type="AlphaFoldDB" id="A0A367ZSA3"/>
<evidence type="ECO:0000259" key="12">
    <source>
        <dbReference type="PROSITE" id="PS50885"/>
    </source>
</evidence>
<gene>
    <name evidence="13" type="ORF">OZSIB_2401</name>
</gene>
<dbReference type="InterPro" id="IPR003661">
    <property type="entry name" value="HisK_dim/P_dom"/>
</dbReference>
<comment type="caution">
    <text evidence="13">The sequence shown here is derived from an EMBL/GenBank/DDBJ whole genome shotgun (WGS) entry which is preliminary data.</text>
</comment>
<dbReference type="PROSITE" id="PS50109">
    <property type="entry name" value="HIS_KIN"/>
    <property type="match status" value="1"/>
</dbReference>
<dbReference type="SMART" id="SM00304">
    <property type="entry name" value="HAMP"/>
    <property type="match status" value="1"/>
</dbReference>
<dbReference type="InterPro" id="IPR003660">
    <property type="entry name" value="HAMP_dom"/>
</dbReference>
<dbReference type="PRINTS" id="PR00344">
    <property type="entry name" value="BCTRLSENSOR"/>
</dbReference>
<evidence type="ECO:0000259" key="11">
    <source>
        <dbReference type="PROSITE" id="PS50109"/>
    </source>
</evidence>
<keyword evidence="8 13" id="KW-0418">Kinase</keyword>
<name>A0A367ZSA3_9BACT</name>
<evidence type="ECO:0000256" key="2">
    <source>
        <dbReference type="ARBA" id="ARBA00004651"/>
    </source>
</evidence>
<dbReference type="CDD" id="cd06225">
    <property type="entry name" value="HAMP"/>
    <property type="match status" value="1"/>
</dbReference>
<dbReference type="Pfam" id="PF00512">
    <property type="entry name" value="HisKA"/>
    <property type="match status" value="1"/>
</dbReference>
<dbReference type="EMBL" id="QOQW01000003">
    <property type="protein sequence ID" value="RCK81024.1"/>
    <property type="molecule type" value="Genomic_DNA"/>
</dbReference>
<keyword evidence="4" id="KW-1003">Cell membrane</keyword>
<evidence type="ECO:0000256" key="4">
    <source>
        <dbReference type="ARBA" id="ARBA00022475"/>
    </source>
</evidence>
<keyword evidence="4" id="KW-0472">Membrane</keyword>
<dbReference type="PROSITE" id="PS50885">
    <property type="entry name" value="HAMP"/>
    <property type="match status" value="1"/>
</dbReference>
<feature type="coiled-coil region" evidence="10">
    <location>
        <begin position="308"/>
        <end position="335"/>
    </location>
</feature>
<feature type="domain" description="Histidine kinase" evidence="11">
    <location>
        <begin position="344"/>
        <end position="554"/>
    </location>
</feature>
<keyword evidence="5" id="KW-0597">Phosphoprotein</keyword>
<comment type="catalytic activity">
    <reaction evidence="1">
        <text>ATP + protein L-histidine = ADP + protein N-phospho-L-histidine.</text>
        <dbReference type="EC" id="2.7.13.3"/>
    </reaction>
</comment>
<dbReference type="GO" id="GO:0000155">
    <property type="term" value="F:phosphorelay sensor kinase activity"/>
    <property type="evidence" value="ECO:0007669"/>
    <property type="project" value="InterPro"/>
</dbReference>
<keyword evidence="10" id="KW-0175">Coiled coil</keyword>
<dbReference type="SUPFAM" id="SSF47384">
    <property type="entry name" value="Homodimeric domain of signal transducing histidine kinase"/>
    <property type="match status" value="1"/>
</dbReference>
<dbReference type="GO" id="GO:0005886">
    <property type="term" value="C:plasma membrane"/>
    <property type="evidence" value="ECO:0007669"/>
    <property type="project" value="UniProtKB-SubCell"/>
</dbReference>
<dbReference type="SUPFAM" id="SSF158472">
    <property type="entry name" value="HAMP domain-like"/>
    <property type="match status" value="1"/>
</dbReference>
<dbReference type="EC" id="2.7.13.3" evidence="3"/>
<dbReference type="Pfam" id="PF02518">
    <property type="entry name" value="HATPase_c"/>
    <property type="match status" value="1"/>
</dbReference>
<dbReference type="Proteomes" id="UP000252355">
    <property type="component" value="Unassembled WGS sequence"/>
</dbReference>
<dbReference type="Gene3D" id="1.10.287.130">
    <property type="match status" value="1"/>
</dbReference>
<evidence type="ECO:0000313" key="13">
    <source>
        <dbReference type="EMBL" id="RCK81024.1"/>
    </source>
</evidence>
<dbReference type="InterPro" id="IPR050980">
    <property type="entry name" value="2C_sensor_his_kinase"/>
</dbReference>
<organism evidence="13 14">
    <name type="scientific">Candidatus Ozemobacter sibiricus</name>
    <dbReference type="NCBI Taxonomy" id="2268124"/>
    <lineage>
        <taxon>Bacteria</taxon>
        <taxon>Candidatus Ozemobacteria</taxon>
        <taxon>Candidatus Ozemobacterales</taxon>
        <taxon>Candidatus Ozemobacteraceae</taxon>
        <taxon>Candidatus Ozemobacter</taxon>
    </lineage>
</organism>
<evidence type="ECO:0000256" key="9">
    <source>
        <dbReference type="ARBA" id="ARBA00022840"/>
    </source>
</evidence>
<evidence type="ECO:0000256" key="8">
    <source>
        <dbReference type="ARBA" id="ARBA00022777"/>
    </source>
</evidence>
<dbReference type="InterPro" id="IPR036097">
    <property type="entry name" value="HisK_dim/P_sf"/>
</dbReference>
<evidence type="ECO:0000256" key="1">
    <source>
        <dbReference type="ARBA" id="ARBA00000085"/>
    </source>
</evidence>
<evidence type="ECO:0000256" key="6">
    <source>
        <dbReference type="ARBA" id="ARBA00022679"/>
    </source>
</evidence>
<dbReference type="CDD" id="cd00082">
    <property type="entry name" value="HisKA"/>
    <property type="match status" value="1"/>
</dbReference>
<dbReference type="SMART" id="SM00387">
    <property type="entry name" value="HATPase_c"/>
    <property type="match status" value="1"/>
</dbReference>
<dbReference type="SMART" id="SM00388">
    <property type="entry name" value="HisKA"/>
    <property type="match status" value="1"/>
</dbReference>
<dbReference type="Pfam" id="PF00672">
    <property type="entry name" value="HAMP"/>
    <property type="match status" value="1"/>
</dbReference>
<protein>
    <recommendedName>
        <fullName evidence="3">histidine kinase</fullName>
        <ecNumber evidence="3">2.7.13.3</ecNumber>
    </recommendedName>
</protein>
<evidence type="ECO:0000256" key="7">
    <source>
        <dbReference type="ARBA" id="ARBA00022741"/>
    </source>
</evidence>
<proteinExistence type="predicted"/>
<keyword evidence="6" id="KW-0808">Transferase</keyword>
<keyword evidence="7" id="KW-0547">Nucleotide-binding</keyword>
<evidence type="ECO:0000256" key="3">
    <source>
        <dbReference type="ARBA" id="ARBA00012438"/>
    </source>
</evidence>
<dbReference type="Gene3D" id="3.30.565.10">
    <property type="entry name" value="Histidine kinase-like ATPase, C-terminal domain"/>
    <property type="match status" value="1"/>
</dbReference>
<evidence type="ECO:0000256" key="10">
    <source>
        <dbReference type="SAM" id="Coils"/>
    </source>
</evidence>
<dbReference type="SUPFAM" id="SSF55874">
    <property type="entry name" value="ATPase domain of HSP90 chaperone/DNA topoisomerase II/histidine kinase"/>
    <property type="match status" value="1"/>
</dbReference>
<dbReference type="PANTHER" id="PTHR44936:SF10">
    <property type="entry name" value="SENSOR PROTEIN RSTB"/>
    <property type="match status" value="1"/>
</dbReference>
<dbReference type="InterPro" id="IPR036890">
    <property type="entry name" value="HATPase_C_sf"/>
</dbReference>
<feature type="domain" description="HAMP" evidence="12">
    <location>
        <begin position="263"/>
        <end position="320"/>
    </location>
</feature>
<keyword evidence="9" id="KW-0067">ATP-binding</keyword>
<accession>A0A367ZSA3</accession>
<dbReference type="Gene3D" id="6.10.340.10">
    <property type="match status" value="1"/>
</dbReference>
<evidence type="ECO:0000313" key="14">
    <source>
        <dbReference type="Proteomes" id="UP000252355"/>
    </source>
</evidence>
<dbReference type="InterPro" id="IPR004358">
    <property type="entry name" value="Sig_transdc_His_kin-like_C"/>
</dbReference>
<dbReference type="PANTHER" id="PTHR44936">
    <property type="entry name" value="SENSOR PROTEIN CREC"/>
    <property type="match status" value="1"/>
</dbReference>
<sequence length="568" mass="61798">MSIQLKIGLGFVILIVLLTSATSYWAAQTLSISLEASDLEKLQGLREQVLQSLAAEQAALASISQQVSAALGVLDFSEAGLDEALSVAEQLKRHLTLDWIEVYREGIPLLHPSIRLRGPFLPARRWPVRLTAAGPLSGTSYLVAASRVPKRPLLVVVARRPGEIRIPFYALWDREGLLTHSPDCPPPADLREFEPGGVTFQRLHRGRFLRLRAEPLEPGGPFLMVGYEADMATLSRTGVNALMIRLALLEVGGLLVLGYFLGRRLFRPLRRLRKGIERVAEGHWQELPLEEEDFRSEGDEIGVLARSFNRMVRELRAAQERLLEVQNQLLQKEKMAVLGRFSANVAHEINNPLGTILVSAGLIQEAVRAGQPPDAGDLEAIVEETKRCRAIVESLLRYAHNRPPDLQPHCLPDLVTGLLHRLAGGAAWRGLTIETAPFPPVTVLADATGFSQVLRNLLDNARDAVATVENPRIRVTAGPAGPDAVRITVADNGPGLAGEVAAHLFEPLMTTKAQGTGLGLAICQSIVEGHGGRIWAERTADGWTAFHFTVRTTSPGSSPPGEEPAKGA</sequence>
<dbReference type="GO" id="GO:0005524">
    <property type="term" value="F:ATP binding"/>
    <property type="evidence" value="ECO:0007669"/>
    <property type="project" value="UniProtKB-KW"/>
</dbReference>
<dbReference type="InterPro" id="IPR005467">
    <property type="entry name" value="His_kinase_dom"/>
</dbReference>
<comment type="subcellular location">
    <subcellularLocation>
        <location evidence="2">Cell membrane</location>
        <topology evidence="2">Multi-pass membrane protein</topology>
    </subcellularLocation>
</comment>
<evidence type="ECO:0000256" key="5">
    <source>
        <dbReference type="ARBA" id="ARBA00022553"/>
    </source>
</evidence>
<reference evidence="13 14" key="1">
    <citation type="submission" date="2018-05" db="EMBL/GenBank/DDBJ databases">
        <title>A metagenomic window into the 2 km-deep terrestrial subsurface aquifer revealed taxonomically and functionally diverse microbial community comprising novel uncultured bacterial lineages.</title>
        <authorList>
            <person name="Kadnikov V.V."/>
            <person name="Mardanov A.V."/>
            <person name="Beletsky A.V."/>
            <person name="Banks D."/>
            <person name="Pimenov N.V."/>
            <person name="Frank Y.A."/>
            <person name="Karnachuk O.V."/>
            <person name="Ravin N.V."/>
        </authorList>
    </citation>
    <scope>NUCLEOTIDE SEQUENCE [LARGE SCALE GENOMIC DNA]</scope>
    <source>
        <strain evidence="13">BY5</strain>
    </source>
</reference>
<dbReference type="InterPro" id="IPR003594">
    <property type="entry name" value="HATPase_dom"/>
</dbReference>